<dbReference type="GO" id="GO:0046306">
    <property type="term" value="P:alkanesulfonate catabolic process"/>
    <property type="evidence" value="ECO:0007669"/>
    <property type="project" value="TreeGrafter"/>
</dbReference>
<dbReference type="EMBL" id="JACHMB010000001">
    <property type="protein sequence ID" value="MBB5783241.1"/>
    <property type="molecule type" value="Genomic_DNA"/>
</dbReference>
<evidence type="ECO:0000256" key="2">
    <source>
        <dbReference type="ARBA" id="ARBA00022643"/>
    </source>
</evidence>
<gene>
    <name evidence="6" type="ORF">HD596_009997</name>
</gene>
<keyword evidence="4 6" id="KW-0503">Monooxygenase</keyword>
<dbReference type="RefSeq" id="WP_185076216.1">
    <property type="nucleotide sequence ID" value="NZ_JACHMB010000001.1"/>
</dbReference>
<keyword evidence="3 6" id="KW-0560">Oxidoreductase</keyword>
<accession>A0A7W9GGG0</accession>
<dbReference type="InterPro" id="IPR050172">
    <property type="entry name" value="SsuD_RutA_monooxygenase"/>
</dbReference>
<evidence type="ECO:0000313" key="7">
    <source>
        <dbReference type="Proteomes" id="UP000579153"/>
    </source>
</evidence>
<evidence type="ECO:0000256" key="3">
    <source>
        <dbReference type="ARBA" id="ARBA00023002"/>
    </source>
</evidence>
<dbReference type="Pfam" id="PF00296">
    <property type="entry name" value="Bac_luciferase"/>
    <property type="match status" value="1"/>
</dbReference>
<proteinExistence type="predicted"/>
<dbReference type="PANTHER" id="PTHR42847">
    <property type="entry name" value="ALKANESULFONATE MONOOXYGENASE"/>
    <property type="match status" value="1"/>
</dbReference>
<sequence>MTVKFHWYLPTHGDTRALWHQNRTRAEGKEDGEAVGYRPFGLGYMNQIALAAEDLGFEAVLTPTGSHCEDAWLSTVAIAQYARRLKFLVAFRPGLISPTLAAQQAATFQHLTGGRLLLNVVSGGSDAEQRRYGDGLAKADRYRRTEEFLTILRGIWKGAPYDFEGDHYEVRDAVLPEPPDSQPALYFGGSSQEALGVAGRQADVYLAWAEPPDQLAATFDEVRAHARAAGREIRFGIRLHTIARSTSEAAWAQAQSLLDALDEDTVRAAQEKLRARASEGQRRMLSLNEGVLGRARDLEVHPGLWAGPGLVRAGAGTSFVGSYAEVARLVAEYAEIGVSEFILSGYPQLEELYWFGEGVLPELRRAGLWGRDLAHA</sequence>
<dbReference type="PANTHER" id="PTHR42847:SF4">
    <property type="entry name" value="ALKANESULFONATE MONOOXYGENASE-RELATED"/>
    <property type="match status" value="1"/>
</dbReference>
<evidence type="ECO:0000256" key="1">
    <source>
        <dbReference type="ARBA" id="ARBA00022630"/>
    </source>
</evidence>
<feature type="domain" description="Luciferase-like" evidence="5">
    <location>
        <begin position="32"/>
        <end position="339"/>
    </location>
</feature>
<dbReference type="EC" id="1.14.14.5" evidence="6"/>
<dbReference type="CDD" id="cd01094">
    <property type="entry name" value="Alkanesulfonate_monoxygenase"/>
    <property type="match status" value="1"/>
</dbReference>
<evidence type="ECO:0000259" key="5">
    <source>
        <dbReference type="Pfam" id="PF00296"/>
    </source>
</evidence>
<keyword evidence="1" id="KW-0285">Flavoprotein</keyword>
<dbReference type="SUPFAM" id="SSF51679">
    <property type="entry name" value="Bacterial luciferase-like"/>
    <property type="match status" value="1"/>
</dbReference>
<dbReference type="InterPro" id="IPR011251">
    <property type="entry name" value="Luciferase-like_dom"/>
</dbReference>
<comment type="caution">
    <text evidence="6">The sequence shown here is derived from an EMBL/GenBank/DDBJ whole genome shotgun (WGS) entry which is preliminary data.</text>
</comment>
<keyword evidence="7" id="KW-1185">Reference proteome</keyword>
<dbReference type="Gene3D" id="3.20.20.30">
    <property type="entry name" value="Luciferase-like domain"/>
    <property type="match status" value="1"/>
</dbReference>
<keyword evidence="2" id="KW-0288">FMN</keyword>
<name>A0A7W9GGG0_9ACTN</name>
<reference evidence="6 7" key="1">
    <citation type="submission" date="2020-08" db="EMBL/GenBank/DDBJ databases">
        <title>Sequencing the genomes of 1000 actinobacteria strains.</title>
        <authorList>
            <person name="Klenk H.-P."/>
        </authorList>
    </citation>
    <scope>NUCLEOTIDE SEQUENCE [LARGE SCALE GENOMIC DNA]</scope>
    <source>
        <strain evidence="6 7">DSM 45507</strain>
    </source>
</reference>
<dbReference type="InterPro" id="IPR036661">
    <property type="entry name" value="Luciferase-like_sf"/>
</dbReference>
<protein>
    <submittedName>
        <fullName evidence="6">Alkanesulfonate monooxygenase</fullName>
        <ecNumber evidence="6">1.14.14.5</ecNumber>
    </submittedName>
</protein>
<organism evidence="6 7">
    <name type="scientific">Nonomuraea jabiensis</name>
    <dbReference type="NCBI Taxonomy" id="882448"/>
    <lineage>
        <taxon>Bacteria</taxon>
        <taxon>Bacillati</taxon>
        <taxon>Actinomycetota</taxon>
        <taxon>Actinomycetes</taxon>
        <taxon>Streptosporangiales</taxon>
        <taxon>Streptosporangiaceae</taxon>
        <taxon>Nonomuraea</taxon>
    </lineage>
</organism>
<evidence type="ECO:0000313" key="6">
    <source>
        <dbReference type="EMBL" id="MBB5783241.1"/>
    </source>
</evidence>
<evidence type="ECO:0000256" key="4">
    <source>
        <dbReference type="ARBA" id="ARBA00023033"/>
    </source>
</evidence>
<dbReference type="Proteomes" id="UP000579153">
    <property type="component" value="Unassembled WGS sequence"/>
</dbReference>
<dbReference type="GO" id="GO:0008726">
    <property type="term" value="F:alkanesulfonate monooxygenase activity"/>
    <property type="evidence" value="ECO:0007669"/>
    <property type="project" value="UniProtKB-EC"/>
</dbReference>
<dbReference type="AlphaFoldDB" id="A0A7W9GGG0"/>